<evidence type="ECO:0000256" key="4">
    <source>
        <dbReference type="ARBA" id="ARBA00022989"/>
    </source>
</evidence>
<keyword evidence="3 8" id="KW-0812">Transmembrane</keyword>
<keyword evidence="5 8" id="KW-0472">Membrane</keyword>
<feature type="transmembrane region" description="Helical" evidence="8">
    <location>
        <begin position="436"/>
        <end position="455"/>
    </location>
</feature>
<dbReference type="RefSeq" id="WP_344671063.1">
    <property type="nucleotide sequence ID" value="NZ_BAAAQN010000073.1"/>
</dbReference>
<feature type="transmembrane region" description="Helical" evidence="8">
    <location>
        <begin position="983"/>
        <end position="1008"/>
    </location>
</feature>
<feature type="domain" description="ABC3 transporter permease C-terminal" evidence="9">
    <location>
        <begin position="992"/>
        <end position="1107"/>
    </location>
</feature>
<organism evidence="10 11">
    <name type="scientific">Catenulispora yoronensis</name>
    <dbReference type="NCBI Taxonomy" id="450799"/>
    <lineage>
        <taxon>Bacteria</taxon>
        <taxon>Bacillati</taxon>
        <taxon>Actinomycetota</taxon>
        <taxon>Actinomycetes</taxon>
        <taxon>Catenulisporales</taxon>
        <taxon>Catenulisporaceae</taxon>
        <taxon>Catenulispora</taxon>
    </lineage>
</organism>
<feature type="transmembrane region" description="Helical" evidence="8">
    <location>
        <begin position="475"/>
        <end position="499"/>
    </location>
</feature>
<evidence type="ECO:0000313" key="11">
    <source>
        <dbReference type="Proteomes" id="UP001500751"/>
    </source>
</evidence>
<dbReference type="InterPro" id="IPR050250">
    <property type="entry name" value="Macrolide_Exporter_MacB"/>
</dbReference>
<evidence type="ECO:0000256" key="6">
    <source>
        <dbReference type="ARBA" id="ARBA00038076"/>
    </source>
</evidence>
<dbReference type="Pfam" id="PF02687">
    <property type="entry name" value="FtsX"/>
    <property type="match status" value="1"/>
</dbReference>
<feature type="transmembrane region" description="Helical" evidence="8">
    <location>
        <begin position="348"/>
        <end position="371"/>
    </location>
</feature>
<proteinExistence type="inferred from homology"/>
<keyword evidence="2" id="KW-1003">Cell membrane</keyword>
<evidence type="ECO:0000256" key="5">
    <source>
        <dbReference type="ARBA" id="ARBA00023136"/>
    </source>
</evidence>
<evidence type="ECO:0000256" key="2">
    <source>
        <dbReference type="ARBA" id="ARBA00022475"/>
    </source>
</evidence>
<comment type="similarity">
    <text evidence="6">Belongs to the ABC-4 integral membrane protein family.</text>
</comment>
<keyword evidence="4 8" id="KW-1133">Transmembrane helix</keyword>
<reference evidence="10 11" key="1">
    <citation type="journal article" date="2019" name="Int. J. Syst. Evol. Microbiol.">
        <title>The Global Catalogue of Microorganisms (GCM) 10K type strain sequencing project: providing services to taxonomists for standard genome sequencing and annotation.</title>
        <authorList>
            <consortium name="The Broad Institute Genomics Platform"/>
            <consortium name="The Broad Institute Genome Sequencing Center for Infectious Disease"/>
            <person name="Wu L."/>
            <person name="Ma J."/>
        </authorList>
    </citation>
    <scope>NUCLEOTIDE SEQUENCE [LARGE SCALE GENOMIC DNA]</scope>
    <source>
        <strain evidence="10 11">JCM 16014</strain>
    </source>
</reference>
<comment type="caution">
    <text evidence="10">The sequence shown here is derived from an EMBL/GenBank/DDBJ whole genome shotgun (WGS) entry which is preliminary data.</text>
</comment>
<dbReference type="PANTHER" id="PTHR30572:SF4">
    <property type="entry name" value="ABC TRANSPORTER PERMEASE YTRF"/>
    <property type="match status" value="1"/>
</dbReference>
<feature type="transmembrane region" description="Helical" evidence="8">
    <location>
        <begin position="396"/>
        <end position="424"/>
    </location>
</feature>
<feature type="transmembrane region" description="Helical" evidence="8">
    <location>
        <begin position="306"/>
        <end position="327"/>
    </location>
</feature>
<accession>A0ABN2VD13</accession>
<evidence type="ECO:0000256" key="1">
    <source>
        <dbReference type="ARBA" id="ARBA00004651"/>
    </source>
</evidence>
<dbReference type="Proteomes" id="UP001500751">
    <property type="component" value="Unassembled WGS sequence"/>
</dbReference>
<keyword evidence="11" id="KW-1185">Reference proteome</keyword>
<feature type="transmembrane region" description="Helical" evidence="8">
    <location>
        <begin position="1081"/>
        <end position="1103"/>
    </location>
</feature>
<evidence type="ECO:0000256" key="3">
    <source>
        <dbReference type="ARBA" id="ARBA00022692"/>
    </source>
</evidence>
<evidence type="ECO:0000313" key="10">
    <source>
        <dbReference type="EMBL" id="GAA2058928.1"/>
    </source>
</evidence>
<name>A0ABN2VD13_9ACTN</name>
<evidence type="ECO:0000256" key="8">
    <source>
        <dbReference type="SAM" id="Phobius"/>
    </source>
</evidence>
<comment type="subcellular location">
    <subcellularLocation>
        <location evidence="1">Cell membrane</location>
        <topology evidence="1">Multi-pass membrane protein</topology>
    </subcellularLocation>
</comment>
<sequence>MSRGSGLVRRRAAAQATLLAAAVTVLLPALVLVTLVRMHTAAADRDGLRKAFSDIPPAARTIAAAYDTGSKWPTDPAVRTQADSAVRGTFAAAFGDIPIDVGSTVASAAYGVDTATPKVGVYFWSASDMAAHARLTAGTWPGPLGAGAAAGALFQAAVPEAVAAAQHWSVGDTVTVDSRQDGAKATFRITGVYQPTDTDAPFWQRELFLGKQQGHLDRPTFGPLVVDATVTAGPVLEIKTLGYAATPLFAAVTSAQAKTLTDRVGGLDTVLRTVAPDGIQPTVWDTLGAHTLGITTGQQISDRLNLLQVLELAMLAATALVLTARLLAEYRRESDGLLRARGASVAGLLRIGVAEGMLMAVPAALVAPYAARWLDHRLTSARWSTGGSPPISGGHWAVAFGVAAVTVLLLATAGLGGALSFVGVKRAKSRSTARTAVQRAGLDVMVVVLGAAALWEVVHAADVARVGQLGVPQAVAPSVLLLAGALVSLRLLPMLVAVLERFAARRRGAIGALAGWRVGRTARAYAAPLILLIMAVAVGVQATVFLASADRSAQDQAAYTVGADVRATTVPSGGLGTLGGLAAVPGTGVGTAVVRDTASLGYSSADTVNADVLGVDPQRIAKVLTLRPDQAAQPWPALAGALAADGWDARGRAGGIPLPGRPDRLAVTVRYSSASAPSGLGSMTATAAVADDHGGLSWIDLGSIDAPDGAPHTLGGRIDPGGGAVAYPLRLLSILFSYKQPVCPSTNPNCVSPDPQTQPAFVHEDVTIRMSDLTAGGTAVARPGDVKPQPAGGAGAGSPKLRDRDPGPMTISADTGTELFTMRQNSGFGIDAPSASAQAVLFSGPPVRAVPALASAQLLTALRKNVGDTYETTGLGGGAKVTLHFVGVLDAIPGADPDPTRNPGSGRPVLVLPQDFYTWRDAPNGNGHAPEWWAAAAPGTSPSQLDARIQAVLARYPGTHHVADRQSLAAALRDDPFAAGIRITLLVGASAALLFILVGFSLHAVTTLRERSVELALLNALGLSRRRTLAMLLAEQALLVLLGTAAGLVLAGVAIRSELSFMIFTDTGAPPAPAAHQVVDWPMLVGAVGVAALFLFGASYAALRGRNEASGLVLRAGAER</sequence>
<dbReference type="InterPro" id="IPR003838">
    <property type="entry name" value="ABC3_permease_C"/>
</dbReference>
<protein>
    <submittedName>
        <fullName evidence="10">ABC transporter permease</fullName>
    </submittedName>
</protein>
<gene>
    <name evidence="10" type="ORF">GCM10009839_81230</name>
</gene>
<feature type="region of interest" description="Disordered" evidence="7">
    <location>
        <begin position="778"/>
        <end position="809"/>
    </location>
</feature>
<evidence type="ECO:0000256" key="7">
    <source>
        <dbReference type="SAM" id="MobiDB-lite"/>
    </source>
</evidence>
<dbReference type="EMBL" id="BAAAQN010000073">
    <property type="protein sequence ID" value="GAA2058928.1"/>
    <property type="molecule type" value="Genomic_DNA"/>
</dbReference>
<feature type="transmembrane region" description="Helical" evidence="8">
    <location>
        <begin position="525"/>
        <end position="547"/>
    </location>
</feature>
<evidence type="ECO:0000259" key="9">
    <source>
        <dbReference type="Pfam" id="PF02687"/>
    </source>
</evidence>
<feature type="transmembrane region" description="Helical" evidence="8">
    <location>
        <begin position="1029"/>
        <end position="1055"/>
    </location>
</feature>
<dbReference type="PANTHER" id="PTHR30572">
    <property type="entry name" value="MEMBRANE COMPONENT OF TRANSPORTER-RELATED"/>
    <property type="match status" value="1"/>
</dbReference>